<evidence type="ECO:0000313" key="1">
    <source>
        <dbReference type="EMBL" id="OGL45888.1"/>
    </source>
</evidence>
<dbReference type="InterPro" id="IPR036412">
    <property type="entry name" value="HAD-like_sf"/>
</dbReference>
<dbReference type="PANTHER" id="PTHR43434:SF1">
    <property type="entry name" value="PHOSPHOGLYCOLATE PHOSPHATASE"/>
    <property type="match status" value="1"/>
</dbReference>
<reference evidence="1 2" key="1">
    <citation type="journal article" date="2016" name="Nat. Commun.">
        <title>Thousands of microbial genomes shed light on interconnected biogeochemical processes in an aquifer system.</title>
        <authorList>
            <person name="Anantharaman K."/>
            <person name="Brown C.T."/>
            <person name="Hug L.A."/>
            <person name="Sharon I."/>
            <person name="Castelle C.J."/>
            <person name="Probst A.J."/>
            <person name="Thomas B.C."/>
            <person name="Singh A."/>
            <person name="Wilkins M.J."/>
            <person name="Karaoz U."/>
            <person name="Brodie E.L."/>
            <person name="Williams K.H."/>
            <person name="Hubbard S.S."/>
            <person name="Banfield J.F."/>
        </authorList>
    </citation>
    <scope>NUCLEOTIDE SEQUENCE [LARGE SCALE GENOMIC DNA]</scope>
</reference>
<dbReference type="AlphaFoldDB" id="A0A1F7RXU7"/>
<dbReference type="SFLD" id="SFLDG01129">
    <property type="entry name" value="C1.5:_HAD__Beta-PGM__Phosphata"/>
    <property type="match status" value="1"/>
</dbReference>
<dbReference type="SUPFAM" id="SSF56784">
    <property type="entry name" value="HAD-like"/>
    <property type="match status" value="1"/>
</dbReference>
<dbReference type="InterPro" id="IPR023214">
    <property type="entry name" value="HAD_sf"/>
</dbReference>
<proteinExistence type="predicted"/>
<dbReference type="PANTHER" id="PTHR43434">
    <property type="entry name" value="PHOSPHOGLYCOLATE PHOSPHATASE"/>
    <property type="match status" value="1"/>
</dbReference>
<dbReference type="InterPro" id="IPR041492">
    <property type="entry name" value="HAD_2"/>
</dbReference>
<dbReference type="GO" id="GO:0008967">
    <property type="term" value="F:phosphoglycolate phosphatase activity"/>
    <property type="evidence" value="ECO:0007669"/>
    <property type="project" value="TreeGrafter"/>
</dbReference>
<dbReference type="Gene3D" id="1.10.150.240">
    <property type="entry name" value="Putative phosphatase, domain 2"/>
    <property type="match status" value="1"/>
</dbReference>
<dbReference type="InterPro" id="IPR050155">
    <property type="entry name" value="HAD-like_hydrolase_sf"/>
</dbReference>
<dbReference type="EMBL" id="MGDE01000112">
    <property type="protein sequence ID" value="OGL45888.1"/>
    <property type="molecule type" value="Genomic_DNA"/>
</dbReference>
<comment type="caution">
    <text evidence="1">The sequence shown here is derived from an EMBL/GenBank/DDBJ whole genome shotgun (WGS) entry which is preliminary data.</text>
</comment>
<organism evidence="1 2">
    <name type="scientific">Candidatus Schekmanbacteria bacterium RBG_16_38_10</name>
    <dbReference type="NCBI Taxonomy" id="1817879"/>
    <lineage>
        <taxon>Bacteria</taxon>
        <taxon>Candidatus Schekmaniibacteriota</taxon>
    </lineage>
</organism>
<evidence type="ECO:0008006" key="3">
    <source>
        <dbReference type="Google" id="ProtNLM"/>
    </source>
</evidence>
<dbReference type="GO" id="GO:0006281">
    <property type="term" value="P:DNA repair"/>
    <property type="evidence" value="ECO:0007669"/>
    <property type="project" value="TreeGrafter"/>
</dbReference>
<dbReference type="Gene3D" id="3.40.50.1000">
    <property type="entry name" value="HAD superfamily/HAD-like"/>
    <property type="match status" value="1"/>
</dbReference>
<gene>
    <name evidence="1" type="ORF">A2W05_03025</name>
</gene>
<sequence length="226" mass="25951">MIKAIIFDFDGVIVESVDIKTKAFQRLFEREGDDVIGKVTDYHLKNAGVSRFEKIRYIYQNMLKRDLSEKTFDNLCQQFSHLVVDEVVNAPYVKGAKEFLDRYSSKYMCFIASATPQDEIEDIVKRRHMMRYFKGVYGAPKKKVDIVREILAMPLNSVLSPQSFVYIGDAMSDYLAAKENKVAFIARVPNDNSRIFKDSDCIKLNDLMNLKDAISSVRCQKEKGLG</sequence>
<dbReference type="Proteomes" id="UP000178797">
    <property type="component" value="Unassembled WGS sequence"/>
</dbReference>
<evidence type="ECO:0000313" key="2">
    <source>
        <dbReference type="Proteomes" id="UP000178797"/>
    </source>
</evidence>
<dbReference type="Pfam" id="PF13419">
    <property type="entry name" value="HAD_2"/>
    <property type="match status" value="1"/>
</dbReference>
<accession>A0A1F7RXU7</accession>
<dbReference type="GO" id="GO:0005829">
    <property type="term" value="C:cytosol"/>
    <property type="evidence" value="ECO:0007669"/>
    <property type="project" value="TreeGrafter"/>
</dbReference>
<protein>
    <recommendedName>
        <fullName evidence="3">Haloacid dehalogenase</fullName>
    </recommendedName>
</protein>
<name>A0A1F7RXU7_9BACT</name>
<dbReference type="InterPro" id="IPR023198">
    <property type="entry name" value="PGP-like_dom2"/>
</dbReference>
<dbReference type="SFLD" id="SFLDS00003">
    <property type="entry name" value="Haloacid_Dehalogenase"/>
    <property type="match status" value="1"/>
</dbReference>